<organism evidence="5 6">
    <name type="scientific">Enterocloster hominis</name>
    <name type="common">ex Hitch et al. 2024</name>
    <dbReference type="NCBI Taxonomy" id="1917870"/>
    <lineage>
        <taxon>Bacteria</taxon>
        <taxon>Bacillati</taxon>
        <taxon>Bacillota</taxon>
        <taxon>Clostridia</taxon>
        <taxon>Lachnospirales</taxon>
        <taxon>Lachnospiraceae</taxon>
        <taxon>Enterocloster</taxon>
    </lineage>
</organism>
<evidence type="ECO:0000256" key="2">
    <source>
        <dbReference type="ARBA" id="ARBA00023125"/>
    </source>
</evidence>
<dbReference type="Pfam" id="PF00392">
    <property type="entry name" value="GntR"/>
    <property type="match status" value="2"/>
</dbReference>
<keyword evidence="3" id="KW-0804">Transcription</keyword>
<dbReference type="InterPro" id="IPR036388">
    <property type="entry name" value="WH-like_DNA-bd_sf"/>
</dbReference>
<keyword evidence="2" id="KW-0238">DNA-binding</keyword>
<proteinExistence type="predicted"/>
<keyword evidence="1" id="KW-0805">Transcription regulation</keyword>
<dbReference type="EMBL" id="JBBMFM010000004">
    <property type="protein sequence ID" value="MEQ2423741.1"/>
    <property type="molecule type" value="Genomic_DNA"/>
</dbReference>
<gene>
    <name evidence="5" type="ORF">WMQ36_02025</name>
</gene>
<dbReference type="RefSeq" id="WP_008720416.1">
    <property type="nucleotide sequence ID" value="NZ_JBBMFM010000004.1"/>
</dbReference>
<dbReference type="Proteomes" id="UP001454086">
    <property type="component" value="Unassembled WGS sequence"/>
</dbReference>
<evidence type="ECO:0000256" key="3">
    <source>
        <dbReference type="ARBA" id="ARBA00023163"/>
    </source>
</evidence>
<dbReference type="SMART" id="SM00345">
    <property type="entry name" value="HTH_GNTR"/>
    <property type="match status" value="2"/>
</dbReference>
<dbReference type="PANTHER" id="PTHR44846:SF1">
    <property type="entry name" value="MANNOSYL-D-GLYCERATE TRANSPORT_METABOLISM SYSTEM REPRESSOR MNGR-RELATED"/>
    <property type="match status" value="1"/>
</dbReference>
<dbReference type="InterPro" id="IPR050679">
    <property type="entry name" value="Bact_HTH_transcr_reg"/>
</dbReference>
<evidence type="ECO:0000259" key="4">
    <source>
        <dbReference type="PROSITE" id="PS50949"/>
    </source>
</evidence>
<dbReference type="PROSITE" id="PS50949">
    <property type="entry name" value="HTH_GNTR"/>
    <property type="match status" value="2"/>
</dbReference>
<dbReference type="InterPro" id="IPR000524">
    <property type="entry name" value="Tscrpt_reg_HTH_GntR"/>
</dbReference>
<protein>
    <submittedName>
        <fullName evidence="5">GntR family transcriptional regulator</fullName>
    </submittedName>
</protein>
<dbReference type="InterPro" id="IPR036390">
    <property type="entry name" value="WH_DNA-bd_sf"/>
</dbReference>
<feature type="domain" description="HTH gntR-type" evidence="4">
    <location>
        <begin position="248"/>
        <end position="316"/>
    </location>
</feature>
<dbReference type="Gene3D" id="1.10.10.10">
    <property type="entry name" value="Winged helix-like DNA-binding domain superfamily/Winged helix DNA-binding domain"/>
    <property type="match status" value="2"/>
</dbReference>
<accession>A0ABV1D026</accession>
<keyword evidence="6" id="KW-1185">Reference proteome</keyword>
<evidence type="ECO:0000256" key="1">
    <source>
        <dbReference type="ARBA" id="ARBA00023015"/>
    </source>
</evidence>
<evidence type="ECO:0000313" key="6">
    <source>
        <dbReference type="Proteomes" id="UP001454086"/>
    </source>
</evidence>
<dbReference type="PANTHER" id="PTHR44846">
    <property type="entry name" value="MANNOSYL-D-GLYCERATE TRANSPORT/METABOLISM SYSTEM REPRESSOR MNGR-RELATED"/>
    <property type="match status" value="1"/>
</dbReference>
<dbReference type="SUPFAM" id="SSF46785">
    <property type="entry name" value="Winged helix' DNA-binding domain"/>
    <property type="match status" value="2"/>
</dbReference>
<name>A0ABV1D026_9FIRM</name>
<sequence>MKSDVIQYERTYNLLKSRIECGILPVGKKLPGRSVLCKELGTSEKTVRRALELLEQDGFLETAPRKRPTVVSAFASPREQGMRNVKQADRAQVDDLLKTGTLLCYPFFLRGMHLCTGEDWHTPDMLLSNMDPEKPEEFWQLSSRIWRFFIARNENELLMRAVDGLGFKGKEPQHGSLEDRERYRTNIRNMFQTVKNGDKPKQADLEQIFSQYRIIAEPAGERQFFMMVPLCPRMAKAEGVGQQISLGQERYSSVCLDLLGLIAIGRYQPGDRLPTHDQLQEIYGVSRDTTVKAVRMLQDWGVVAAAPRRGISVEMNLEALKKIHITPEVIACHVRRYLDSLELLCMTVERTAAHGAAHMTQEDRERLCKAIAWQYEQPYEHQLIPRTMLDFITGHIQYDALRSIYQILSRNFSIGRSIPKLVSPDKNPRNISIYRQYMEAAAILAGGDTVRFAKMAADMYGQVRGLIITECRRLGYWDAAMQVYDGRSLWK</sequence>
<feature type="domain" description="HTH gntR-type" evidence="4">
    <location>
        <begin position="5"/>
        <end position="74"/>
    </location>
</feature>
<reference evidence="5 6" key="1">
    <citation type="submission" date="2024-03" db="EMBL/GenBank/DDBJ databases">
        <title>Human intestinal bacterial collection.</title>
        <authorList>
            <person name="Pauvert C."/>
            <person name="Hitch T.C.A."/>
            <person name="Clavel T."/>
        </authorList>
    </citation>
    <scope>NUCLEOTIDE SEQUENCE [LARGE SCALE GENOMIC DNA]</scope>
    <source>
        <strain evidence="5 6">CLA-SR-H021</strain>
    </source>
</reference>
<evidence type="ECO:0000313" key="5">
    <source>
        <dbReference type="EMBL" id="MEQ2423741.1"/>
    </source>
</evidence>
<comment type="caution">
    <text evidence="5">The sequence shown here is derived from an EMBL/GenBank/DDBJ whole genome shotgun (WGS) entry which is preliminary data.</text>
</comment>
<dbReference type="CDD" id="cd07377">
    <property type="entry name" value="WHTH_GntR"/>
    <property type="match status" value="2"/>
</dbReference>